<evidence type="ECO:0000313" key="7">
    <source>
        <dbReference type="Proteomes" id="UP000410984"/>
    </source>
</evidence>
<evidence type="ECO:0000313" key="6">
    <source>
        <dbReference type="EMBL" id="VUD71128.1"/>
    </source>
</evidence>
<keyword evidence="7" id="KW-1185">Reference proteome</keyword>
<name>A0A509EAH0_9HYPH</name>
<evidence type="ECO:0000256" key="4">
    <source>
        <dbReference type="ARBA" id="ARBA00023163"/>
    </source>
</evidence>
<gene>
    <name evidence="6" type="primary">gltR_3</name>
    <name evidence="6" type="ORF">MET9862_01702</name>
</gene>
<dbReference type="Pfam" id="PF00126">
    <property type="entry name" value="HTH_1"/>
    <property type="match status" value="1"/>
</dbReference>
<reference evidence="6 7" key="1">
    <citation type="submission" date="2019-06" db="EMBL/GenBank/DDBJ databases">
        <authorList>
            <person name="Rodrigo-Torres L."/>
            <person name="Arahal R. D."/>
            <person name="Lucena T."/>
        </authorList>
    </citation>
    <scope>NUCLEOTIDE SEQUENCE [LARGE SCALE GENOMIC DNA]</scope>
    <source>
        <strain evidence="6 7">SB0023/3</strain>
    </source>
</reference>
<dbReference type="InterPro" id="IPR005119">
    <property type="entry name" value="LysR_subst-bd"/>
</dbReference>
<dbReference type="PANTHER" id="PTHR30126:SF77">
    <property type="entry name" value="TRANSCRIPTIONAL REGULATORY PROTEIN"/>
    <property type="match status" value="1"/>
</dbReference>
<dbReference type="GO" id="GO:0000976">
    <property type="term" value="F:transcription cis-regulatory region binding"/>
    <property type="evidence" value="ECO:0007669"/>
    <property type="project" value="TreeGrafter"/>
</dbReference>
<dbReference type="SUPFAM" id="SSF53850">
    <property type="entry name" value="Periplasmic binding protein-like II"/>
    <property type="match status" value="1"/>
</dbReference>
<dbReference type="InterPro" id="IPR036390">
    <property type="entry name" value="WH_DNA-bd_sf"/>
</dbReference>
<dbReference type="Gene3D" id="3.40.190.10">
    <property type="entry name" value="Periplasmic binding protein-like II"/>
    <property type="match status" value="2"/>
</dbReference>
<dbReference type="Gene3D" id="1.10.10.10">
    <property type="entry name" value="Winged helix-like DNA-binding domain superfamily/Winged helix DNA-binding domain"/>
    <property type="match status" value="1"/>
</dbReference>
<dbReference type="PROSITE" id="PS50931">
    <property type="entry name" value="HTH_LYSR"/>
    <property type="match status" value="1"/>
</dbReference>
<comment type="similarity">
    <text evidence="1">Belongs to the LysR transcriptional regulatory family.</text>
</comment>
<keyword evidence="2" id="KW-0805">Transcription regulation</keyword>
<sequence length="302" mass="33133">MADFRSLEIFYWVATFSSFRRASEQVNTTQPAVSQRIAALEHEYGTLFERRTRDVVLTGRGRALLGFAERFLALRAEMEAALSEPGRMTGTLRLGVSETIVQMWLMRFVERMRAVYPAVSVDITVDISPNMQAALLGNDLDLAFLVGPITLPNLVNRPLFSTTVAWIAAPQLITAEAPLSLGALLRHPLITYPKNTSPYVELRDLVLRANLLPSQIHTSASLATIVKMGVEGLGICLIPPDVVRRELASGDLVILPAEQSLSDIVFTATYANRPDHHLVTEAARLAQEVAQAWTDGAGAADR</sequence>
<dbReference type="OrthoDB" id="9791253at2"/>
<evidence type="ECO:0000256" key="2">
    <source>
        <dbReference type="ARBA" id="ARBA00023015"/>
    </source>
</evidence>
<evidence type="ECO:0000256" key="1">
    <source>
        <dbReference type="ARBA" id="ARBA00009437"/>
    </source>
</evidence>
<dbReference type="Proteomes" id="UP000410984">
    <property type="component" value="Unassembled WGS sequence"/>
</dbReference>
<accession>A0A509EAH0</accession>
<proteinExistence type="inferred from homology"/>
<dbReference type="SUPFAM" id="SSF46785">
    <property type="entry name" value="Winged helix' DNA-binding domain"/>
    <property type="match status" value="1"/>
</dbReference>
<evidence type="ECO:0000256" key="3">
    <source>
        <dbReference type="ARBA" id="ARBA00023125"/>
    </source>
</evidence>
<dbReference type="PANTHER" id="PTHR30126">
    <property type="entry name" value="HTH-TYPE TRANSCRIPTIONAL REGULATOR"/>
    <property type="match status" value="1"/>
</dbReference>
<keyword evidence="4" id="KW-0804">Transcription</keyword>
<dbReference type="InterPro" id="IPR000847">
    <property type="entry name" value="LysR_HTH_N"/>
</dbReference>
<feature type="domain" description="HTH lysR-type" evidence="5">
    <location>
        <begin position="1"/>
        <end position="58"/>
    </location>
</feature>
<dbReference type="GO" id="GO:0003700">
    <property type="term" value="F:DNA-binding transcription factor activity"/>
    <property type="evidence" value="ECO:0007669"/>
    <property type="project" value="InterPro"/>
</dbReference>
<dbReference type="InterPro" id="IPR036388">
    <property type="entry name" value="WH-like_DNA-bd_sf"/>
</dbReference>
<dbReference type="EMBL" id="CABFPH010000017">
    <property type="protein sequence ID" value="VUD71128.1"/>
    <property type="molecule type" value="Genomic_DNA"/>
</dbReference>
<evidence type="ECO:0000259" key="5">
    <source>
        <dbReference type="PROSITE" id="PS50931"/>
    </source>
</evidence>
<dbReference type="AlphaFoldDB" id="A0A509EAH0"/>
<organism evidence="6 7">
    <name type="scientific">Methylobacterium symbioticum</name>
    <dbReference type="NCBI Taxonomy" id="2584084"/>
    <lineage>
        <taxon>Bacteria</taxon>
        <taxon>Pseudomonadati</taxon>
        <taxon>Pseudomonadota</taxon>
        <taxon>Alphaproteobacteria</taxon>
        <taxon>Hyphomicrobiales</taxon>
        <taxon>Methylobacteriaceae</taxon>
        <taxon>Methylobacterium</taxon>
    </lineage>
</organism>
<dbReference type="CDD" id="cd05466">
    <property type="entry name" value="PBP2_LTTR_substrate"/>
    <property type="match status" value="1"/>
</dbReference>
<dbReference type="RefSeq" id="WP_142582601.1">
    <property type="nucleotide sequence ID" value="NZ_CABFPH010000017.1"/>
</dbReference>
<keyword evidence="3" id="KW-0238">DNA-binding</keyword>
<protein>
    <submittedName>
        <fullName evidence="6">HTH-type transcriptional regulator GltR</fullName>
    </submittedName>
</protein>
<dbReference type="Pfam" id="PF03466">
    <property type="entry name" value="LysR_substrate"/>
    <property type="match status" value="1"/>
</dbReference>